<dbReference type="InterPro" id="IPR030678">
    <property type="entry name" value="Peptide/Ni-bd"/>
</dbReference>
<keyword evidence="4 6" id="KW-0732">Signal</keyword>
<dbReference type="PIRSF" id="PIRSF002741">
    <property type="entry name" value="MppA"/>
    <property type="match status" value="1"/>
</dbReference>
<evidence type="ECO:0000313" key="9">
    <source>
        <dbReference type="Proteomes" id="UP000607645"/>
    </source>
</evidence>
<dbReference type="GO" id="GO:0042597">
    <property type="term" value="C:periplasmic space"/>
    <property type="evidence" value="ECO:0007669"/>
    <property type="project" value="UniProtKB-ARBA"/>
</dbReference>
<protein>
    <submittedName>
        <fullName evidence="8">Peptide ABC transporter substrate-binding protein</fullName>
    </submittedName>
</protein>
<dbReference type="PANTHER" id="PTHR30290:SF10">
    <property type="entry name" value="PERIPLASMIC OLIGOPEPTIDE-BINDING PROTEIN-RELATED"/>
    <property type="match status" value="1"/>
</dbReference>
<evidence type="ECO:0000256" key="3">
    <source>
        <dbReference type="ARBA" id="ARBA00022448"/>
    </source>
</evidence>
<dbReference type="EMBL" id="JACOPQ010000012">
    <property type="protein sequence ID" value="MBC5738078.1"/>
    <property type="molecule type" value="Genomic_DNA"/>
</dbReference>
<dbReference type="GO" id="GO:0015833">
    <property type="term" value="P:peptide transport"/>
    <property type="evidence" value="ECO:0007669"/>
    <property type="project" value="TreeGrafter"/>
</dbReference>
<feature type="chain" id="PRO_5038854366" evidence="6">
    <location>
        <begin position="23"/>
        <end position="633"/>
    </location>
</feature>
<proteinExistence type="inferred from homology"/>
<dbReference type="Gene3D" id="3.90.76.10">
    <property type="entry name" value="Dipeptide-binding Protein, Domain 1"/>
    <property type="match status" value="2"/>
</dbReference>
<dbReference type="Gene3D" id="3.10.105.10">
    <property type="entry name" value="Dipeptide-binding Protein, Domain 3"/>
    <property type="match status" value="1"/>
</dbReference>
<dbReference type="AlphaFoldDB" id="A0A8J6MH32"/>
<dbReference type="GO" id="GO:1904680">
    <property type="term" value="F:peptide transmembrane transporter activity"/>
    <property type="evidence" value="ECO:0007669"/>
    <property type="project" value="TreeGrafter"/>
</dbReference>
<gene>
    <name evidence="8" type="ORF">H8S62_13780</name>
</gene>
<dbReference type="GO" id="GO:0030313">
    <property type="term" value="C:cell envelope"/>
    <property type="evidence" value="ECO:0007669"/>
    <property type="project" value="UniProtKB-SubCell"/>
</dbReference>
<evidence type="ECO:0000256" key="1">
    <source>
        <dbReference type="ARBA" id="ARBA00004196"/>
    </source>
</evidence>
<evidence type="ECO:0000256" key="5">
    <source>
        <dbReference type="SAM" id="MobiDB-lite"/>
    </source>
</evidence>
<evidence type="ECO:0000256" key="4">
    <source>
        <dbReference type="ARBA" id="ARBA00022729"/>
    </source>
</evidence>
<evidence type="ECO:0000259" key="7">
    <source>
        <dbReference type="Pfam" id="PF00496"/>
    </source>
</evidence>
<feature type="region of interest" description="Disordered" evidence="5">
    <location>
        <begin position="28"/>
        <end position="58"/>
    </location>
</feature>
<feature type="domain" description="Solute-binding protein family 5" evidence="7">
    <location>
        <begin position="132"/>
        <end position="555"/>
    </location>
</feature>
<comment type="subcellular location">
    <subcellularLocation>
        <location evidence="1">Cell envelope</location>
    </subcellularLocation>
</comment>
<dbReference type="Gene3D" id="3.40.190.10">
    <property type="entry name" value="Periplasmic binding protein-like II"/>
    <property type="match status" value="2"/>
</dbReference>
<dbReference type="FunFam" id="3.10.105.10:FF:000001">
    <property type="entry name" value="Oligopeptide ABC transporter, oligopeptide-binding protein"/>
    <property type="match status" value="1"/>
</dbReference>
<organism evidence="8 9">
    <name type="scientific">Lawsonibacter faecis</name>
    <dbReference type="NCBI Taxonomy" id="2763052"/>
    <lineage>
        <taxon>Bacteria</taxon>
        <taxon>Bacillati</taxon>
        <taxon>Bacillota</taxon>
        <taxon>Clostridia</taxon>
        <taxon>Eubacteriales</taxon>
        <taxon>Oscillospiraceae</taxon>
        <taxon>Lawsonibacter</taxon>
    </lineage>
</organism>
<dbReference type="GO" id="GO:0043190">
    <property type="term" value="C:ATP-binding cassette (ABC) transporter complex"/>
    <property type="evidence" value="ECO:0007669"/>
    <property type="project" value="InterPro"/>
</dbReference>
<dbReference type="SUPFAM" id="SSF53850">
    <property type="entry name" value="Periplasmic binding protein-like II"/>
    <property type="match status" value="1"/>
</dbReference>
<feature type="signal peptide" evidence="6">
    <location>
        <begin position="1"/>
        <end position="22"/>
    </location>
</feature>
<dbReference type="InterPro" id="IPR039424">
    <property type="entry name" value="SBP_5"/>
</dbReference>
<evidence type="ECO:0000313" key="8">
    <source>
        <dbReference type="EMBL" id="MBC5738078.1"/>
    </source>
</evidence>
<dbReference type="PANTHER" id="PTHR30290">
    <property type="entry name" value="PERIPLASMIC BINDING COMPONENT OF ABC TRANSPORTER"/>
    <property type="match status" value="1"/>
</dbReference>
<evidence type="ECO:0000256" key="2">
    <source>
        <dbReference type="ARBA" id="ARBA00005695"/>
    </source>
</evidence>
<comment type="caution">
    <text evidence="8">The sequence shown here is derived from an EMBL/GenBank/DDBJ whole genome shotgun (WGS) entry which is preliminary data.</text>
</comment>
<name>A0A8J6MH32_9FIRM</name>
<accession>A0A8J6MH32</accession>
<dbReference type="PROSITE" id="PS51257">
    <property type="entry name" value="PROKAR_LIPOPROTEIN"/>
    <property type="match status" value="1"/>
</dbReference>
<dbReference type="RefSeq" id="WP_155148468.1">
    <property type="nucleotide sequence ID" value="NZ_JACOPQ010000012.1"/>
</dbReference>
<comment type="similarity">
    <text evidence="2">Belongs to the bacterial solute-binding protein 5 family.</text>
</comment>
<keyword evidence="9" id="KW-1185">Reference proteome</keyword>
<dbReference type="Proteomes" id="UP000607645">
    <property type="component" value="Unassembled WGS sequence"/>
</dbReference>
<dbReference type="InterPro" id="IPR000914">
    <property type="entry name" value="SBP_5_dom"/>
</dbReference>
<evidence type="ECO:0000256" key="6">
    <source>
        <dbReference type="SAM" id="SignalP"/>
    </source>
</evidence>
<sequence>MKNWKKLLSLLLAGVMCVGLLAGCATKPTGESTPPSVEPTASEPVDSAEPSVEPTPAGDEFNMAVCLASEPQSIDPALNSAVDGAIMLNHFFEGLMKWGDSGNAVPDTTGMNYAALVPGQAAGEPEKTDNGDGTVTYTFKIRDDAMWSDGKPVTAGDFVYTWQRLATPATAADYCYMIDMVKGYAAINGGTPVLDANGKQQYVDADGNVVAVELDADGNPVGELPEGVKADMDYADPSTLGVSAPDDKTFVVELTYDCPYFMEICAFPATYPVREDIVTADPDNWTRDINTYVSNGAWKMSEWVHDSYIKAVPNEYYYDAANLGPDVITFQLMEDQNAMLANYRSGDLQFIEDMPVDEIPALLASDELKIVDYIGTYYVCYQVQKAPFDDPRVRKAFTLAIDSKYIVEQVTQTGQVPATGFVPAGVYDAAGANGDDFRTTGGDYWEAPLTDEIYEKNCEEARQLLADAGYPNGEGFPVVTYLYNTSDAHKAVGEALQQMWQTALGVTVDLQNQEWNAFLETRKRGEYSIARNGWIADYNDPISFLDMWYTDGGNNDAQYSRAEYDAAIDRAKATADPAERMKAMHEAEDMIIGEDWALGPIYFYTQKYMMDPSISGVFYTPLGYFIFGYAQKG</sequence>
<reference evidence="8" key="1">
    <citation type="submission" date="2020-08" db="EMBL/GenBank/DDBJ databases">
        <title>Genome public.</title>
        <authorList>
            <person name="Liu C."/>
            <person name="Sun Q."/>
        </authorList>
    </citation>
    <scope>NUCLEOTIDE SEQUENCE</scope>
    <source>
        <strain evidence="8">NSJ-52</strain>
    </source>
</reference>
<keyword evidence="3" id="KW-0813">Transport</keyword>
<dbReference type="Pfam" id="PF00496">
    <property type="entry name" value="SBP_bac_5"/>
    <property type="match status" value="1"/>
</dbReference>
<dbReference type="CDD" id="cd08504">
    <property type="entry name" value="PBP2_OppA"/>
    <property type="match status" value="1"/>
</dbReference>